<proteinExistence type="inferred from homology"/>
<dbReference type="PANTHER" id="PTHR22142">
    <property type="match status" value="1"/>
</dbReference>
<dbReference type="GO" id="GO:0007059">
    <property type="term" value="P:chromosome segregation"/>
    <property type="evidence" value="ECO:0007669"/>
    <property type="project" value="TreeGrafter"/>
</dbReference>
<comment type="similarity">
    <text evidence="1 10">Belongs to the SPC24 family.</text>
</comment>
<evidence type="ECO:0000256" key="8">
    <source>
        <dbReference type="ARBA" id="ARBA00023306"/>
    </source>
</evidence>
<evidence type="ECO:0000313" key="12">
    <source>
        <dbReference type="Proteomes" id="UP000398389"/>
    </source>
</evidence>
<evidence type="ECO:0000313" key="11">
    <source>
        <dbReference type="EMBL" id="VVT55849.1"/>
    </source>
</evidence>
<dbReference type="SUPFAM" id="SSF143026">
    <property type="entry name" value="Kinetochore globular domain"/>
    <property type="match status" value="1"/>
</dbReference>
<comment type="subcellular location">
    <subcellularLocation>
        <location evidence="10">Nucleus</location>
    </subcellularLocation>
    <subcellularLocation>
        <location evidence="10">Chromosome</location>
        <location evidence="10">Centromere</location>
        <location evidence="10">Kinetochore</location>
    </subcellularLocation>
</comment>
<keyword evidence="3 10" id="KW-0132">Cell division</keyword>
<keyword evidence="6" id="KW-0175">Coiled coil</keyword>
<evidence type="ECO:0000256" key="10">
    <source>
        <dbReference type="RuleBase" id="RU368011"/>
    </source>
</evidence>
<dbReference type="InterPro" id="IPR038066">
    <property type="entry name" value="Spc24_Fungi_globular_sf"/>
</dbReference>
<evidence type="ECO:0000256" key="9">
    <source>
        <dbReference type="ARBA" id="ARBA00023328"/>
    </source>
</evidence>
<dbReference type="GO" id="GO:0005634">
    <property type="term" value="C:nucleus"/>
    <property type="evidence" value="ECO:0007669"/>
    <property type="project" value="UniProtKB-SubCell"/>
</dbReference>
<dbReference type="RefSeq" id="XP_031855375.1">
    <property type="nucleotide sequence ID" value="XM_031999484.1"/>
</dbReference>
<evidence type="ECO:0000256" key="3">
    <source>
        <dbReference type="ARBA" id="ARBA00022618"/>
    </source>
</evidence>
<keyword evidence="7 10" id="KW-0539">Nucleus</keyword>
<accession>A0A5E8BYY5</accession>
<evidence type="ECO:0000256" key="6">
    <source>
        <dbReference type="ARBA" id="ARBA00023054"/>
    </source>
</evidence>
<evidence type="ECO:0000256" key="1">
    <source>
        <dbReference type="ARBA" id="ARBA00007804"/>
    </source>
</evidence>
<dbReference type="PANTHER" id="PTHR22142:SF2">
    <property type="entry name" value="KINETOCHORE PROTEIN SPC24"/>
    <property type="match status" value="1"/>
</dbReference>
<name>A0A5E8BYY5_9ASCO</name>
<dbReference type="GeneID" id="43583584"/>
<evidence type="ECO:0000256" key="7">
    <source>
        <dbReference type="ARBA" id="ARBA00023242"/>
    </source>
</evidence>
<dbReference type="GO" id="GO:0008017">
    <property type="term" value="F:microtubule binding"/>
    <property type="evidence" value="ECO:0007669"/>
    <property type="project" value="TreeGrafter"/>
</dbReference>
<dbReference type="EMBL" id="CABVLU010000003">
    <property type="protein sequence ID" value="VVT55849.1"/>
    <property type="molecule type" value="Genomic_DNA"/>
</dbReference>
<dbReference type="GO" id="GO:0051301">
    <property type="term" value="P:cell division"/>
    <property type="evidence" value="ECO:0007669"/>
    <property type="project" value="UniProtKB-UniRule"/>
</dbReference>
<keyword evidence="5 10" id="KW-0995">Kinetochore</keyword>
<dbReference type="Gene3D" id="3.30.160.430">
    <property type="match status" value="1"/>
</dbReference>
<protein>
    <recommendedName>
        <fullName evidence="10">Kinetochore protein Spc24</fullName>
    </recommendedName>
</protein>
<keyword evidence="2 10" id="KW-0158">Chromosome</keyword>
<reference evidence="11 12" key="1">
    <citation type="submission" date="2019-09" db="EMBL/GenBank/DDBJ databases">
        <authorList>
            <person name="Brejova B."/>
        </authorList>
    </citation>
    <scope>NUCLEOTIDE SEQUENCE [LARGE SCALE GENOMIC DNA]</scope>
</reference>
<dbReference type="AlphaFoldDB" id="A0A5E8BYY5"/>
<keyword evidence="9 10" id="KW-0137">Centromere</keyword>
<organism evidence="11 12">
    <name type="scientific">Magnusiomyces paraingens</name>
    <dbReference type="NCBI Taxonomy" id="2606893"/>
    <lineage>
        <taxon>Eukaryota</taxon>
        <taxon>Fungi</taxon>
        <taxon>Dikarya</taxon>
        <taxon>Ascomycota</taxon>
        <taxon>Saccharomycotina</taxon>
        <taxon>Dipodascomycetes</taxon>
        <taxon>Dipodascales</taxon>
        <taxon>Dipodascaceae</taxon>
        <taxon>Magnusiomyces</taxon>
    </lineage>
</organism>
<dbReference type="InterPro" id="IPR013252">
    <property type="entry name" value="Ndc80_Spc24"/>
</dbReference>
<comment type="function">
    <text evidence="10">Acts as a component of the essential kinetochore-associated NDC80 complex, which is required for chromosome segregation and spindle checkpoint activity.</text>
</comment>
<keyword evidence="8 10" id="KW-0131">Cell cycle</keyword>
<dbReference type="Pfam" id="PF08286">
    <property type="entry name" value="Spc24"/>
    <property type="match status" value="1"/>
</dbReference>
<keyword evidence="4 10" id="KW-0498">Mitosis</keyword>
<evidence type="ECO:0000256" key="2">
    <source>
        <dbReference type="ARBA" id="ARBA00022454"/>
    </source>
</evidence>
<dbReference type="CDD" id="cd11565">
    <property type="entry name" value="RWD_Spc24"/>
    <property type="match status" value="1"/>
</dbReference>
<dbReference type="OrthoDB" id="3344830at2759"/>
<gene>
    <name evidence="11" type="ORF">SAPINGB_P004769</name>
</gene>
<comment type="subunit">
    <text evidence="10">Component of the NDC80 complex.</text>
</comment>
<sequence>MVPQSLQTGSDEPLSVTQNLLDFFPAVRQSFDQTDDLDALDRVARAVRELDDGYRATIQGNQTVVRTLSRTFELLRASVLDKESVIVNGLQENSRKKINKNEDNDIDIDVENKEEDVQDAPEVVVLQSLDRKKYELAKHISSLETSNTASNTTLIKLNKELENLIKEDVLDTSVKTLQTSSILKLKVLQSLGVSFDGDSPETHTKALIHSPQSKGIHTLPLGEYSSYFISNYIWENL</sequence>
<evidence type="ECO:0000256" key="4">
    <source>
        <dbReference type="ARBA" id="ARBA00022776"/>
    </source>
</evidence>
<dbReference type="Proteomes" id="UP000398389">
    <property type="component" value="Unassembled WGS sequence"/>
</dbReference>
<keyword evidence="12" id="KW-1185">Reference proteome</keyword>
<dbReference type="GO" id="GO:0031262">
    <property type="term" value="C:Ndc80 complex"/>
    <property type="evidence" value="ECO:0007669"/>
    <property type="project" value="TreeGrafter"/>
</dbReference>
<evidence type="ECO:0000256" key="5">
    <source>
        <dbReference type="ARBA" id="ARBA00022838"/>
    </source>
</evidence>